<keyword evidence="3" id="KW-1185">Reference proteome</keyword>
<dbReference type="EMBL" id="OU503049">
    <property type="protein sequence ID" value="CAI9775421.1"/>
    <property type="molecule type" value="Genomic_DNA"/>
</dbReference>
<comment type="similarity">
    <text evidence="1">Belongs to the aldehyde dehydrogenase family.</text>
</comment>
<accession>A0AAD2E5D6</accession>
<dbReference type="InterPro" id="IPR016162">
    <property type="entry name" value="Ald_DH_N"/>
</dbReference>
<dbReference type="PANTHER" id="PTHR43866:SF3">
    <property type="entry name" value="METHYLMALONATE-SEMIALDEHYDE DEHYDROGENASE [ACYLATING], MITOCHONDRIAL"/>
    <property type="match status" value="1"/>
</dbReference>
<dbReference type="Gene3D" id="3.40.605.10">
    <property type="entry name" value="Aldehyde Dehydrogenase, Chain A, domain 1"/>
    <property type="match status" value="1"/>
</dbReference>
<dbReference type="GO" id="GO:0006210">
    <property type="term" value="P:thymine catabolic process"/>
    <property type="evidence" value="ECO:0007669"/>
    <property type="project" value="TreeGrafter"/>
</dbReference>
<sequence>MVVLKLALQRVGNVRLLSPRIFALANSQFSTAAEQSWRNGNSLRVPNLVGGSFADSESSESIDVLNPATRGSFASTVNYKRGVQICSICCKTGLSIVAEHTNKWQRVMFKLQDLIRKNMDKLALNITTEKGKTLKYAQGDVFRGLR</sequence>
<evidence type="ECO:0000256" key="1">
    <source>
        <dbReference type="ARBA" id="ARBA00009986"/>
    </source>
</evidence>
<dbReference type="InterPro" id="IPR016161">
    <property type="entry name" value="Ald_DH/histidinol_DH"/>
</dbReference>
<gene>
    <name evidence="2" type="ORF">FPE_LOCUS22851</name>
</gene>
<dbReference type="SUPFAM" id="SSF53720">
    <property type="entry name" value="ALDH-like"/>
    <property type="match status" value="1"/>
</dbReference>
<dbReference type="PANTHER" id="PTHR43866">
    <property type="entry name" value="MALONATE-SEMIALDEHYDE DEHYDROGENASE"/>
    <property type="match status" value="1"/>
</dbReference>
<protein>
    <submittedName>
        <fullName evidence="2">Uncharacterized protein</fullName>
    </submittedName>
</protein>
<evidence type="ECO:0000313" key="2">
    <source>
        <dbReference type="EMBL" id="CAI9775421.1"/>
    </source>
</evidence>
<proteinExistence type="inferred from homology"/>
<dbReference type="Proteomes" id="UP000834106">
    <property type="component" value="Chromosome 14"/>
</dbReference>
<dbReference type="GO" id="GO:0004491">
    <property type="term" value="F:methylmalonate-semialdehyde dehydrogenase (acylating, NAD) activity"/>
    <property type="evidence" value="ECO:0007669"/>
    <property type="project" value="InterPro"/>
</dbReference>
<dbReference type="GO" id="GO:0005739">
    <property type="term" value="C:mitochondrion"/>
    <property type="evidence" value="ECO:0007669"/>
    <property type="project" value="TreeGrafter"/>
</dbReference>
<evidence type="ECO:0000313" key="3">
    <source>
        <dbReference type="Proteomes" id="UP000834106"/>
    </source>
</evidence>
<dbReference type="InterPro" id="IPR010061">
    <property type="entry name" value="MeMal-semiAld_DH"/>
</dbReference>
<name>A0AAD2E5D6_9LAMI</name>
<dbReference type="AlphaFoldDB" id="A0AAD2E5D6"/>
<organism evidence="2 3">
    <name type="scientific">Fraxinus pennsylvanica</name>
    <dbReference type="NCBI Taxonomy" id="56036"/>
    <lineage>
        <taxon>Eukaryota</taxon>
        <taxon>Viridiplantae</taxon>
        <taxon>Streptophyta</taxon>
        <taxon>Embryophyta</taxon>
        <taxon>Tracheophyta</taxon>
        <taxon>Spermatophyta</taxon>
        <taxon>Magnoliopsida</taxon>
        <taxon>eudicotyledons</taxon>
        <taxon>Gunneridae</taxon>
        <taxon>Pentapetalae</taxon>
        <taxon>asterids</taxon>
        <taxon>lamiids</taxon>
        <taxon>Lamiales</taxon>
        <taxon>Oleaceae</taxon>
        <taxon>Oleeae</taxon>
        <taxon>Fraxinus</taxon>
    </lineage>
</organism>
<reference evidence="2" key="1">
    <citation type="submission" date="2023-05" db="EMBL/GenBank/DDBJ databases">
        <authorList>
            <person name="Huff M."/>
        </authorList>
    </citation>
    <scope>NUCLEOTIDE SEQUENCE</scope>
</reference>
<dbReference type="GO" id="GO:0006574">
    <property type="term" value="P:L-valine catabolic process"/>
    <property type="evidence" value="ECO:0007669"/>
    <property type="project" value="TreeGrafter"/>
</dbReference>